<keyword evidence="7" id="KW-0687">Ribonucleoprotein</keyword>
<sequence>MSSQAKNSTATASDKAAEQAFTDYYLQQATKEFGDDLAKLQKAPDFKNGSLEVIVEALKQGRTTISEKDRARIGRTILEKSDKEE</sequence>
<organism evidence="9 10">
    <name type="scientific">Elsinoe batatas</name>
    <dbReference type="NCBI Taxonomy" id="2601811"/>
    <lineage>
        <taxon>Eukaryota</taxon>
        <taxon>Fungi</taxon>
        <taxon>Dikarya</taxon>
        <taxon>Ascomycota</taxon>
        <taxon>Pezizomycotina</taxon>
        <taxon>Dothideomycetes</taxon>
        <taxon>Dothideomycetidae</taxon>
        <taxon>Myriangiales</taxon>
        <taxon>Elsinoaceae</taxon>
        <taxon>Elsinoe</taxon>
    </lineage>
</organism>
<evidence type="ECO:0000256" key="6">
    <source>
        <dbReference type="ARBA" id="ARBA00023242"/>
    </source>
</evidence>
<accession>A0A8K0PFQ0</accession>
<evidence type="ECO:0000313" key="9">
    <source>
        <dbReference type="EMBL" id="KAG8630555.1"/>
    </source>
</evidence>
<keyword evidence="10" id="KW-1185">Reference proteome</keyword>
<evidence type="ECO:0000259" key="8">
    <source>
        <dbReference type="Pfam" id="PF14615"/>
    </source>
</evidence>
<dbReference type="PANTHER" id="PTHR28127:SF1">
    <property type="entry name" value="RIBOSOME ASSEMBLY PROTEIN 3"/>
    <property type="match status" value="1"/>
</dbReference>
<gene>
    <name evidence="9" type="ORF">KVT40_002174</name>
</gene>
<dbReference type="EMBL" id="JAESVG020000002">
    <property type="protein sequence ID" value="KAG8630555.1"/>
    <property type="molecule type" value="Genomic_DNA"/>
</dbReference>
<dbReference type="Pfam" id="PF14615">
    <property type="entry name" value="Rsa3"/>
    <property type="match status" value="1"/>
</dbReference>
<reference evidence="9" key="1">
    <citation type="submission" date="2021-07" db="EMBL/GenBank/DDBJ databases">
        <title>Elsinoe batatas strain:CRI-CJ2 Genome sequencing and assembly.</title>
        <authorList>
            <person name="Huang L."/>
        </authorList>
    </citation>
    <scope>NUCLEOTIDE SEQUENCE</scope>
    <source>
        <strain evidence="9">CRI-CJ2</strain>
    </source>
</reference>
<dbReference type="InterPro" id="IPR028217">
    <property type="entry name" value="Rsa3_C"/>
</dbReference>
<keyword evidence="5" id="KW-0690">Ribosome biogenesis</keyword>
<feature type="domain" description="Ribosome-assembly protein 3 C-terminal" evidence="8">
    <location>
        <begin position="21"/>
        <end position="61"/>
    </location>
</feature>
<dbReference type="PANTHER" id="PTHR28127">
    <property type="entry name" value="RIBOSOME ASSEMBLY PROTEIN 3"/>
    <property type="match status" value="1"/>
</dbReference>
<dbReference type="OrthoDB" id="69550at2759"/>
<evidence type="ECO:0000256" key="3">
    <source>
        <dbReference type="ARBA" id="ARBA00006256"/>
    </source>
</evidence>
<keyword evidence="6" id="KW-0539">Nucleus</keyword>
<comment type="caution">
    <text evidence="9">The sequence shown here is derived from an EMBL/GenBank/DDBJ whole genome shotgun (WGS) entry which is preliminary data.</text>
</comment>
<comment type="function">
    <text evidence="1">Required for efficient biogenesis of the 60S ribosomal subunit.</text>
</comment>
<proteinExistence type="inferred from homology"/>
<name>A0A8K0PFQ0_9PEZI</name>
<comment type="similarity">
    <text evidence="3">Belongs to the RSA3 family.</text>
</comment>
<evidence type="ECO:0000256" key="1">
    <source>
        <dbReference type="ARBA" id="ARBA00003035"/>
    </source>
</evidence>
<dbReference type="InterPro" id="IPR051898">
    <property type="entry name" value="Ribosome_Assembly_3"/>
</dbReference>
<evidence type="ECO:0000313" key="10">
    <source>
        <dbReference type="Proteomes" id="UP000809789"/>
    </source>
</evidence>
<dbReference type="GO" id="GO:0000027">
    <property type="term" value="P:ribosomal large subunit assembly"/>
    <property type="evidence" value="ECO:0007669"/>
    <property type="project" value="TreeGrafter"/>
</dbReference>
<evidence type="ECO:0000256" key="2">
    <source>
        <dbReference type="ARBA" id="ARBA00004604"/>
    </source>
</evidence>
<dbReference type="Proteomes" id="UP000809789">
    <property type="component" value="Unassembled WGS sequence"/>
</dbReference>
<dbReference type="GO" id="GO:0030687">
    <property type="term" value="C:preribosome, large subunit precursor"/>
    <property type="evidence" value="ECO:0007669"/>
    <property type="project" value="TreeGrafter"/>
</dbReference>
<dbReference type="AlphaFoldDB" id="A0A8K0PFQ0"/>
<evidence type="ECO:0000256" key="4">
    <source>
        <dbReference type="ARBA" id="ARBA00015339"/>
    </source>
</evidence>
<comment type="subcellular location">
    <subcellularLocation>
        <location evidence="2">Nucleus</location>
        <location evidence="2">Nucleolus</location>
    </subcellularLocation>
</comment>
<evidence type="ECO:0000256" key="7">
    <source>
        <dbReference type="ARBA" id="ARBA00023274"/>
    </source>
</evidence>
<evidence type="ECO:0000256" key="5">
    <source>
        <dbReference type="ARBA" id="ARBA00022517"/>
    </source>
</evidence>
<protein>
    <recommendedName>
        <fullName evidence="4">Ribosome assembly protein 3</fullName>
    </recommendedName>
</protein>
<dbReference type="GO" id="GO:0005730">
    <property type="term" value="C:nucleolus"/>
    <property type="evidence" value="ECO:0007669"/>
    <property type="project" value="UniProtKB-SubCell"/>
</dbReference>